<dbReference type="KEGG" id="pmrn:116944393"/>
<protein>
    <submittedName>
        <fullName evidence="4">Uncharacterized protein LOC116944393</fullName>
    </submittedName>
</protein>
<feature type="signal peptide" evidence="2">
    <location>
        <begin position="1"/>
        <end position="21"/>
    </location>
</feature>
<feature type="compositionally biased region" description="Polar residues" evidence="1">
    <location>
        <begin position="116"/>
        <end position="129"/>
    </location>
</feature>
<dbReference type="Proteomes" id="UP001318040">
    <property type="component" value="Chromosome 21"/>
</dbReference>
<keyword evidence="2" id="KW-0732">Signal</keyword>
<accession>A0AAJ7T9Q3</accession>
<name>A0AAJ7T9Q3_PETMA</name>
<organism evidence="3 4">
    <name type="scientific">Petromyzon marinus</name>
    <name type="common">Sea lamprey</name>
    <dbReference type="NCBI Taxonomy" id="7757"/>
    <lineage>
        <taxon>Eukaryota</taxon>
        <taxon>Metazoa</taxon>
        <taxon>Chordata</taxon>
        <taxon>Craniata</taxon>
        <taxon>Vertebrata</taxon>
        <taxon>Cyclostomata</taxon>
        <taxon>Hyperoartia</taxon>
        <taxon>Petromyzontiformes</taxon>
        <taxon>Petromyzontidae</taxon>
        <taxon>Petromyzon</taxon>
    </lineage>
</organism>
<dbReference type="AlphaFoldDB" id="A0AAJ7T9Q3"/>
<keyword evidence="3" id="KW-1185">Reference proteome</keyword>
<dbReference type="RefSeq" id="XP_032813867.1">
    <property type="nucleotide sequence ID" value="XM_032957976.1"/>
</dbReference>
<evidence type="ECO:0000256" key="2">
    <source>
        <dbReference type="SAM" id="SignalP"/>
    </source>
</evidence>
<feature type="chain" id="PRO_5042472020" evidence="2">
    <location>
        <begin position="22"/>
        <end position="209"/>
    </location>
</feature>
<feature type="region of interest" description="Disordered" evidence="1">
    <location>
        <begin position="93"/>
        <end position="152"/>
    </location>
</feature>
<evidence type="ECO:0000313" key="4">
    <source>
        <dbReference type="RefSeq" id="XP_032813867.1"/>
    </source>
</evidence>
<sequence length="209" mass="21820">MLLLLLLPLLVCGLSPSLSLALPTSAPPRSAAPVLALPPSALDVLSERGSALLRASREFALSALSVSTARRNRELLTCYGAAAGLTGAEPSCSEMAAAVEEEEEEATPGPRRQGTGPETASLTSKTTISWDEPPPTSGPEASGPVQGPLAPVEGSPRGCARFVRLCEAARLSESACRDLVRERCDARRRACGTSLGRLNVYVGLLSRRT</sequence>
<evidence type="ECO:0000256" key="1">
    <source>
        <dbReference type="SAM" id="MobiDB-lite"/>
    </source>
</evidence>
<reference evidence="4" key="1">
    <citation type="submission" date="2025-08" db="UniProtKB">
        <authorList>
            <consortium name="RefSeq"/>
        </authorList>
    </citation>
    <scope>IDENTIFICATION</scope>
    <source>
        <tissue evidence="4">Sperm</tissue>
    </source>
</reference>
<gene>
    <name evidence="4" type="primary">LOC116944393</name>
</gene>
<evidence type="ECO:0000313" key="3">
    <source>
        <dbReference type="Proteomes" id="UP001318040"/>
    </source>
</evidence>
<proteinExistence type="predicted"/>